<dbReference type="Proteomes" id="UP000190831">
    <property type="component" value="Chromosome G"/>
</dbReference>
<dbReference type="PANTHER" id="PTHR12100">
    <property type="entry name" value="SEC10"/>
    <property type="match status" value="1"/>
</dbReference>
<evidence type="ECO:0000313" key="3">
    <source>
        <dbReference type="Proteomes" id="UP000190831"/>
    </source>
</evidence>
<accession>A0A1G4MH10</accession>
<proteinExistence type="predicted"/>
<name>A0A1G4MH10_LACFM</name>
<dbReference type="Pfam" id="PF07393">
    <property type="entry name" value="Sec10_HB"/>
    <property type="match status" value="1"/>
</dbReference>
<dbReference type="OMA" id="SNHCFLL"/>
<dbReference type="GO" id="GO:0006893">
    <property type="term" value="P:Golgi to plasma membrane transport"/>
    <property type="evidence" value="ECO:0007669"/>
    <property type="project" value="TreeGrafter"/>
</dbReference>
<sequence length="775" mass="89861">MEDLLKVTNIVVGIAQNLNTQDYLSFQQVNKSVYQHHLCGSKDEKMWCQRLVAMELKSNRNDVPNDVKLECYDALTIFDHVKAFTPSTAKNTFIRFYKCFQGFTNKLYYNDLANFFPERYSDPLTQAIILQNISRYNKCCINDFTFYRRLQDNLRILQELFITTILKEMEKNFESRNFETVSKFIKVLLVCHEENTAVDFFKSKNDFMSEVQLPASIFNPDTNELDQRILKGALNTLTNFLNEKIKLVDKLFGDSYPVIINYSESLIADNLSEYFNSQLNDKKDSETDITRIDSMPVLYTSLIDLFVANLTESQNGGQNYAKVVTEFINLYFEPKIVSYLDVALQKFNEDTAAKFLKFLDDTKIRQKEHNEQIYKSLRDKVSNQQLINEKNDFLTSFTKMFKISNSTKTESKEQLKLAYDLNLMTSNLMSIESLVSLDLCYKVVEQCRNCIERMCTFLAIDNIIDTVKSKCQQAFKILIFQLSENHLKPGFTKAIEILQEYNPNEIKNLQIELEGLDSQVEPLVKFTELINTGDIVLQMTSIFYKNELIQKHIIDKNKDFLNDIVQTKKNFETMLDDYVAEGLNTGINKLMDEVLFVFSTLQLPDDFNPDPKTLRKREIKPSKAAMKNVELLYNHCFLLTGATDKGTIDVFQQEVGERFFNEIVKNIKKNLISADGAIFLICDLNFYYDFIANKLKQKSIVPLFAGLKAVGQLYLVSSKDSKELGKMICDVGRFQGIFTQEEIYELVQRRTDWVRVRRDVEKVIYGLGVSDCTIL</sequence>
<gene>
    <name evidence="2" type="ORF">LAFE_0G03400G</name>
</gene>
<organism evidence="2 3">
    <name type="scientific">Lachancea fermentati</name>
    <name type="common">Zygosaccharomyces fermentati</name>
    <dbReference type="NCBI Taxonomy" id="4955"/>
    <lineage>
        <taxon>Eukaryota</taxon>
        <taxon>Fungi</taxon>
        <taxon>Dikarya</taxon>
        <taxon>Ascomycota</taxon>
        <taxon>Saccharomycotina</taxon>
        <taxon>Saccharomycetes</taxon>
        <taxon>Saccharomycetales</taxon>
        <taxon>Saccharomycetaceae</taxon>
        <taxon>Lachancea</taxon>
    </lineage>
</organism>
<keyword evidence="3" id="KW-1185">Reference proteome</keyword>
<dbReference type="AlphaFoldDB" id="A0A1G4MH10"/>
<evidence type="ECO:0000259" key="1">
    <source>
        <dbReference type="Pfam" id="PF07393"/>
    </source>
</evidence>
<dbReference type="InterPro" id="IPR048627">
    <property type="entry name" value="Sec10_HB"/>
</dbReference>
<feature type="domain" description="Exocyst complex component Sec10-like alpha-helical bundle" evidence="1">
    <location>
        <begin position="143"/>
        <end position="760"/>
    </location>
</feature>
<dbReference type="GO" id="GO:0000145">
    <property type="term" value="C:exocyst"/>
    <property type="evidence" value="ECO:0007669"/>
    <property type="project" value="TreeGrafter"/>
</dbReference>
<reference evidence="2 3" key="1">
    <citation type="submission" date="2016-03" db="EMBL/GenBank/DDBJ databases">
        <authorList>
            <person name="Devillers H."/>
        </authorList>
    </citation>
    <scope>NUCLEOTIDE SEQUENCE [LARGE SCALE GENOMIC DNA]</scope>
    <source>
        <strain evidence="2">CBS 6772</strain>
    </source>
</reference>
<dbReference type="STRING" id="4955.A0A1G4MH10"/>
<protein>
    <submittedName>
        <fullName evidence="2">LAFE_0G03400g1_1</fullName>
    </submittedName>
</protein>
<dbReference type="EMBL" id="LT598486">
    <property type="protein sequence ID" value="SCW03121.1"/>
    <property type="molecule type" value="Genomic_DNA"/>
</dbReference>
<evidence type="ECO:0000313" key="2">
    <source>
        <dbReference type="EMBL" id="SCW03121.1"/>
    </source>
</evidence>
<dbReference type="PANTHER" id="PTHR12100:SF1">
    <property type="entry name" value="RECYCLIN-1"/>
    <property type="match status" value="1"/>
</dbReference>
<dbReference type="InterPro" id="IPR009976">
    <property type="entry name" value="Sec10-like"/>
</dbReference>
<dbReference type="GO" id="GO:0006887">
    <property type="term" value="P:exocytosis"/>
    <property type="evidence" value="ECO:0007669"/>
    <property type="project" value="TreeGrafter"/>
</dbReference>
<dbReference type="OrthoDB" id="5554140at2759"/>